<evidence type="ECO:0000259" key="1">
    <source>
        <dbReference type="Pfam" id="PF13529"/>
    </source>
</evidence>
<dbReference type="Proteomes" id="UP000215694">
    <property type="component" value="Unassembled WGS sequence"/>
</dbReference>
<accession>A0A371J5R2</accession>
<comment type="caution">
    <text evidence="2">The sequence shown here is derived from an EMBL/GenBank/DDBJ whole genome shotgun (WGS) entry which is preliminary data.</text>
</comment>
<sequence>MSYKRKIKSNVKYSLLFVVIAVGIYVGFGKVVKSFSDSSSNIENQEAVSNKEKEEIPVEVLSSTDPTIQELLEISDKYPEVNKILSNLSSYPKQLLELAAKKVETIDFVADYVNQEPSSNDEKISIKNDYKKGEIPLFIQWDERWGYNKYGPDFIAINGCGPTSLAMVAVGLTDNTDINPKVVVDFSLKNGYLVDGVGSSWSLMTEGAKSFGLRGKELPLSEPVIISTLKKGQPIIASMGPGEFTTQGHYIVLTGVDKDGKIIVNDSDSKERSKMTWDIDVFMKETKNLWSFTTR</sequence>
<dbReference type="Gene3D" id="3.90.70.10">
    <property type="entry name" value="Cysteine proteinases"/>
    <property type="match status" value="1"/>
</dbReference>
<feature type="domain" description="Peptidase C39-like" evidence="1">
    <location>
        <begin position="134"/>
        <end position="267"/>
    </location>
</feature>
<dbReference type="EMBL" id="NOJY02000009">
    <property type="protein sequence ID" value="RDY28018.1"/>
    <property type="molecule type" value="Genomic_DNA"/>
</dbReference>
<reference evidence="2 3" key="1">
    <citation type="journal article" date="2017" name="Genome Announc.">
        <title>Draft Genome Sequence of Romboutsia weinsteinii sp. nov. Strain CCRI-19649(T) Isolated from Surface Water.</title>
        <authorList>
            <person name="Maheux A.F."/>
            <person name="Boudreau D.K."/>
            <person name="Berube E."/>
            <person name="Boissinot M."/>
            <person name="Cantin P."/>
            <person name="Raymond F."/>
            <person name="Corbeil J."/>
            <person name="Omar R.F."/>
            <person name="Bergeron M.G."/>
        </authorList>
    </citation>
    <scope>NUCLEOTIDE SEQUENCE [LARGE SCALE GENOMIC DNA]</scope>
    <source>
        <strain evidence="2 3">CCRI-19649</strain>
    </source>
</reference>
<organism evidence="2 3">
    <name type="scientific">Romboutsia weinsteinii</name>
    <dbReference type="NCBI Taxonomy" id="2020949"/>
    <lineage>
        <taxon>Bacteria</taxon>
        <taxon>Bacillati</taxon>
        <taxon>Bacillota</taxon>
        <taxon>Clostridia</taxon>
        <taxon>Peptostreptococcales</taxon>
        <taxon>Peptostreptococcaceae</taxon>
        <taxon>Romboutsia</taxon>
    </lineage>
</organism>
<dbReference type="Pfam" id="PF13529">
    <property type="entry name" value="Peptidase_C39_2"/>
    <property type="match status" value="1"/>
</dbReference>
<dbReference type="AlphaFoldDB" id="A0A371J5R2"/>
<proteinExistence type="predicted"/>
<name>A0A371J5R2_9FIRM</name>
<dbReference type="OrthoDB" id="3186156at2"/>
<dbReference type="InterPro" id="IPR039564">
    <property type="entry name" value="Peptidase_C39-like"/>
</dbReference>
<evidence type="ECO:0000313" key="3">
    <source>
        <dbReference type="Proteomes" id="UP000215694"/>
    </source>
</evidence>
<dbReference type="RefSeq" id="WP_094369662.1">
    <property type="nucleotide sequence ID" value="NZ_NOJY02000009.1"/>
</dbReference>
<keyword evidence="3" id="KW-1185">Reference proteome</keyword>
<evidence type="ECO:0000313" key="2">
    <source>
        <dbReference type="EMBL" id="RDY28018.1"/>
    </source>
</evidence>
<gene>
    <name evidence="2" type="ORF">CHL78_006860</name>
</gene>
<protein>
    <recommendedName>
        <fullName evidence="1">Peptidase C39-like domain-containing protein</fullName>
    </recommendedName>
</protein>